<organism evidence="14 15">
    <name type="scientific">Takifugu rubripes</name>
    <name type="common">Japanese pufferfish</name>
    <name type="synonym">Fugu rubripes</name>
    <dbReference type="NCBI Taxonomy" id="31033"/>
    <lineage>
        <taxon>Eukaryota</taxon>
        <taxon>Metazoa</taxon>
        <taxon>Chordata</taxon>
        <taxon>Craniata</taxon>
        <taxon>Vertebrata</taxon>
        <taxon>Euteleostomi</taxon>
        <taxon>Actinopterygii</taxon>
        <taxon>Neopterygii</taxon>
        <taxon>Teleostei</taxon>
        <taxon>Neoteleostei</taxon>
        <taxon>Acanthomorphata</taxon>
        <taxon>Eupercaria</taxon>
        <taxon>Tetraodontiformes</taxon>
        <taxon>Tetradontoidea</taxon>
        <taxon>Tetraodontidae</taxon>
        <taxon>Takifugu</taxon>
    </lineage>
</organism>
<feature type="domain" description="Fibronectin type-III" evidence="13">
    <location>
        <begin position="811"/>
        <end position="907"/>
    </location>
</feature>
<dbReference type="Pfam" id="PF07679">
    <property type="entry name" value="I-set"/>
    <property type="match status" value="3"/>
</dbReference>
<dbReference type="FunFam" id="2.60.40.10:FF:000187">
    <property type="entry name" value="neogenin isoform X2"/>
    <property type="match status" value="1"/>
</dbReference>
<dbReference type="PROSITE" id="PS50835">
    <property type="entry name" value="IG_LIKE"/>
    <property type="match status" value="4"/>
</dbReference>
<dbReference type="FunFam" id="2.60.40.10:FF:000101">
    <property type="entry name" value="Neogenin isoform 1"/>
    <property type="match status" value="1"/>
</dbReference>
<feature type="domain" description="Fibronectin type-III" evidence="13">
    <location>
        <begin position="512"/>
        <end position="605"/>
    </location>
</feature>
<dbReference type="Proteomes" id="UP000005226">
    <property type="component" value="Chromosome 6"/>
</dbReference>
<dbReference type="Pfam" id="PF06583">
    <property type="entry name" value="Neogenin_C"/>
    <property type="match status" value="1"/>
</dbReference>
<dbReference type="SMART" id="SM00409">
    <property type="entry name" value="IG"/>
    <property type="match status" value="4"/>
</dbReference>
<dbReference type="CDD" id="cd05722">
    <property type="entry name" value="IgI_1_Neogenin_like"/>
    <property type="match status" value="1"/>
</dbReference>
<dbReference type="Pfam" id="PF00041">
    <property type="entry name" value="fn3"/>
    <property type="match status" value="6"/>
</dbReference>
<dbReference type="InterPro" id="IPR003961">
    <property type="entry name" value="FN3_dom"/>
</dbReference>
<protein>
    <submittedName>
        <fullName evidence="14">DCC netrin 1 receptor</fullName>
    </submittedName>
</protein>
<dbReference type="GO" id="GO:0016020">
    <property type="term" value="C:membrane"/>
    <property type="evidence" value="ECO:0007669"/>
    <property type="project" value="UniProtKB-SubCell"/>
</dbReference>
<comment type="subcellular location">
    <subcellularLocation>
        <location evidence="1">Membrane</location>
        <topology evidence="1">Single-pass type I membrane protein</topology>
    </subcellularLocation>
</comment>
<feature type="compositionally biased region" description="Basic residues" evidence="10">
    <location>
        <begin position="1079"/>
        <end position="1093"/>
    </location>
</feature>
<dbReference type="SMART" id="SM00060">
    <property type="entry name" value="FN3"/>
    <property type="match status" value="6"/>
</dbReference>
<sequence length="1393" mass="150813">FGSDTFSSPSSSSSLGSFMEFTFSQEPQDTVTVQGGTLQLDCQAQSDAVAEPPSIAWRKDGVLLSTMVDERRQQLANGSLLVQNVMHSRHHRPDEGEYQCLATLDGLGSIVSRIARVSVAGPLKVVIPTKSVSTYLGDTALLECKVSGDPSPVIRWQKNREDLPVTFDPNSHLAMLPSGSLQVSRVQPPDSAMYRCLADNPGSSRTGSDAELRVLPEPGLPRSLQFLQRPSKVTALLGTDVVLECSVSGYPTPSIQWRKGEELIQSWNKKYSLLVGSNLLIRSVTDDDSGSYSCTAANRNQNITAQAELGVLVPPQFLNYPTNTFAYESTDIELECAVTGNPPPTVRWVKNGEEVIPSDYFQIVDGSNLQILGLVKSDEGFYQCVAENSAGSSQAMAQLLLREPVSPSPGAALPSPPRDLVPVLVSSRFVRLSWRPPEETGGGVQTYGIYYSQDGVERERSVNVSEPESLELMVSNLKPEETYSFRVIAYNDVGPGESSAPLKITTKPDLQVPSRVESLRPVALSPTSVQVSWGPPSHPNGPILGYRLLWTESPSGKEQSVEVNGLSYKMDGLNKFTEYTVRVLAINRYGPSPATDAASVTTHSDVPSAPPQNITLEVVLSRSIKVLWQPPPRSSQNGIITAYKIKYRRTGRRGDQEAIEPNNFWYLFTGLEKGSQYSFQVAAMTANGTGPFSDWSTAETPENDLDESQVPDQPSSLHVRPLPHSIIMSWTPPLSPNILVRGYIIGYGVGSPYAETVRVDSKQRYYSIENLEPSSHYVISLKAFNNAGEGIPLYESAVTRSLTDTSTPMIPPVGVQAVALSSDSVRVSWADNSMSKNQKTSEVRYYSVKWKTSYSTSGKYKSADTTALSHTVTGLKPNTMYEFAVMVTKGRKSSTWSMTAHATTYEAAPGSAPKDLTVISREGRPRSILISWQPPMEANGRLTGYILYYTLDKNMPIDDWVMEAISGDRLTHQVVDLNLDTVYYFRIQAKNAKGVGPLSEPIHFRTAKVEHPDKMANDQGKPSPILYSPIGQMRPPHGSVTPQKNSNLLVIIVVSVGAVTVVVVVVVALICTRRSSAQQRKKRASHSASKRKGSQKDLRPPDLWIHHEEMEMKNMEKAPSVAPSGHDSPIQSCQDLPQVAHSQSESQIGSKSSHSGGDGDEASSSISTLERSLAARRGTRGKMMIPMDTQPSNTPVVSAIPVPALDSSQYSGILPSPSCGFTHNKFSLRPMPFSTLTVDRGFTTVPGAPAPVVPAPAEEAQAASGRTIPTACVRPSHPLRSFTNPLLPSSMGTIDPKVYTSMMPQSSASLPKPQVKTASLGQPGKARSPLLPVSVPTAPDLTEEGATKAAEDSAANVSSTANTDGSLVLLLSEAGNPKVGNSLCGETFIYLHI</sequence>
<evidence type="ECO:0000256" key="7">
    <source>
        <dbReference type="ARBA" id="ARBA00023157"/>
    </source>
</evidence>
<feature type="region of interest" description="Disordered" evidence="10">
    <location>
        <begin position="1076"/>
        <end position="1102"/>
    </location>
</feature>
<dbReference type="FunFam" id="2.60.40.10:FF:000551">
    <property type="entry name" value="Protogenin A"/>
    <property type="match status" value="1"/>
</dbReference>
<dbReference type="InterPro" id="IPR003598">
    <property type="entry name" value="Ig_sub2"/>
</dbReference>
<reference evidence="14 15" key="1">
    <citation type="journal article" date="2011" name="Genome Biol. Evol.">
        <title>Integration of the genetic map and genome assembly of fugu facilitates insights into distinct features of genome evolution in teleosts and mammals.</title>
        <authorList>
            <person name="Kai W."/>
            <person name="Kikuchi K."/>
            <person name="Tohari S."/>
            <person name="Chew A.K."/>
            <person name="Tay A."/>
            <person name="Fujiwara A."/>
            <person name="Hosoya S."/>
            <person name="Suetake H."/>
            <person name="Naruse K."/>
            <person name="Brenner S."/>
            <person name="Suzuki Y."/>
            <person name="Venkatesh B."/>
        </authorList>
    </citation>
    <scope>NUCLEOTIDE SEQUENCE [LARGE SCALE GENOMIC DNA]</scope>
</reference>
<dbReference type="InterPro" id="IPR013098">
    <property type="entry name" value="Ig_I-set"/>
</dbReference>
<dbReference type="Pfam" id="PF13927">
    <property type="entry name" value="Ig_3"/>
    <property type="match status" value="1"/>
</dbReference>
<dbReference type="SUPFAM" id="SSF49265">
    <property type="entry name" value="Fibronectin type III"/>
    <property type="match status" value="3"/>
</dbReference>
<keyword evidence="3 11" id="KW-0812">Transmembrane</keyword>
<keyword evidence="9" id="KW-0393">Immunoglobulin domain</keyword>
<gene>
    <name evidence="14" type="primary">dcc</name>
</gene>
<feature type="domain" description="Ig-like" evidence="12">
    <location>
        <begin position="9"/>
        <end position="118"/>
    </location>
</feature>
<dbReference type="GO" id="GO:0098609">
    <property type="term" value="P:cell-cell adhesion"/>
    <property type="evidence" value="ECO:0007669"/>
    <property type="project" value="TreeGrafter"/>
</dbReference>
<evidence type="ECO:0000256" key="3">
    <source>
        <dbReference type="ARBA" id="ARBA00022692"/>
    </source>
</evidence>
<dbReference type="InterPro" id="IPR010560">
    <property type="entry name" value="Neogenin_C"/>
</dbReference>
<evidence type="ECO:0000259" key="13">
    <source>
        <dbReference type="PROSITE" id="PS50853"/>
    </source>
</evidence>
<dbReference type="InterPro" id="IPR036116">
    <property type="entry name" value="FN3_sf"/>
</dbReference>
<reference evidence="14" key="2">
    <citation type="submission" date="2025-08" db="UniProtKB">
        <authorList>
            <consortium name="Ensembl"/>
        </authorList>
    </citation>
    <scope>IDENTIFICATION</scope>
</reference>
<dbReference type="SMART" id="SM00408">
    <property type="entry name" value="IGc2"/>
    <property type="match status" value="4"/>
</dbReference>
<dbReference type="FunFam" id="2.60.40.10:FF:000106">
    <property type="entry name" value="Neogenin isoform 1"/>
    <property type="match status" value="1"/>
</dbReference>
<feature type="transmembrane region" description="Helical" evidence="11">
    <location>
        <begin position="1048"/>
        <end position="1072"/>
    </location>
</feature>
<keyword evidence="5 11" id="KW-1133">Transmembrane helix</keyword>
<feature type="domain" description="Ig-like" evidence="12">
    <location>
        <begin position="315"/>
        <end position="400"/>
    </location>
</feature>
<feature type="compositionally biased region" description="Low complexity" evidence="10">
    <location>
        <begin position="1141"/>
        <end position="1155"/>
    </location>
</feature>
<evidence type="ECO:0000256" key="9">
    <source>
        <dbReference type="ARBA" id="ARBA00023319"/>
    </source>
</evidence>
<accession>A0A674PJX1</accession>
<evidence type="ECO:0000313" key="14">
    <source>
        <dbReference type="Ensembl" id="ENSTRUP00000085941.1"/>
    </source>
</evidence>
<evidence type="ECO:0000256" key="1">
    <source>
        <dbReference type="ARBA" id="ARBA00004479"/>
    </source>
</evidence>
<dbReference type="InterPro" id="IPR013783">
    <property type="entry name" value="Ig-like_fold"/>
</dbReference>
<dbReference type="InterPro" id="IPR003599">
    <property type="entry name" value="Ig_sub"/>
</dbReference>
<proteinExistence type="inferred from homology"/>
<evidence type="ECO:0000256" key="10">
    <source>
        <dbReference type="SAM" id="MobiDB-lite"/>
    </source>
</evidence>
<feature type="region of interest" description="Disordered" evidence="10">
    <location>
        <begin position="1303"/>
        <end position="1359"/>
    </location>
</feature>
<reference evidence="14" key="3">
    <citation type="submission" date="2025-09" db="UniProtKB">
        <authorList>
            <consortium name="Ensembl"/>
        </authorList>
    </citation>
    <scope>IDENTIFICATION</scope>
</reference>
<feature type="domain" description="Fibronectin type-III" evidence="13">
    <location>
        <begin position="610"/>
        <end position="703"/>
    </location>
</feature>
<name>A0A674PJX1_TAKRU</name>
<evidence type="ECO:0000256" key="5">
    <source>
        <dbReference type="ARBA" id="ARBA00022989"/>
    </source>
</evidence>
<dbReference type="Gene3D" id="2.60.40.10">
    <property type="entry name" value="Immunoglobulins"/>
    <property type="match status" value="10"/>
</dbReference>
<evidence type="ECO:0000256" key="8">
    <source>
        <dbReference type="ARBA" id="ARBA00023180"/>
    </source>
</evidence>
<feature type="domain" description="Fibronectin type-III" evidence="13">
    <location>
        <begin position="416"/>
        <end position="509"/>
    </location>
</feature>
<evidence type="ECO:0000256" key="2">
    <source>
        <dbReference type="ARBA" id="ARBA00009588"/>
    </source>
</evidence>
<keyword evidence="6 11" id="KW-0472">Membrane</keyword>
<evidence type="ECO:0000256" key="11">
    <source>
        <dbReference type="SAM" id="Phobius"/>
    </source>
</evidence>
<dbReference type="FunFam" id="2.60.40.10:FF:000189">
    <property type="entry name" value="Neogenin isoform 3"/>
    <property type="match status" value="1"/>
</dbReference>
<dbReference type="InterPro" id="IPR007110">
    <property type="entry name" value="Ig-like_dom"/>
</dbReference>
<dbReference type="FunFam" id="2.60.40.10:FF:000004">
    <property type="entry name" value="DCC isoform 1"/>
    <property type="match status" value="3"/>
</dbReference>
<feature type="region of interest" description="Disordered" evidence="10">
    <location>
        <begin position="1115"/>
        <end position="1169"/>
    </location>
</feature>
<dbReference type="Ensembl" id="ENSTRUT00000068333.1">
    <property type="protein sequence ID" value="ENSTRUP00000085941.1"/>
    <property type="gene ID" value="ENSTRUG00000005560.3"/>
</dbReference>
<dbReference type="PANTHER" id="PTHR44170:SF8">
    <property type="entry name" value="NETRIN RECEPTOR DCC"/>
    <property type="match status" value="1"/>
</dbReference>
<dbReference type="CDD" id="cd00096">
    <property type="entry name" value="Ig"/>
    <property type="match status" value="1"/>
</dbReference>
<dbReference type="FunFam" id="2.60.40.10:FF:000216">
    <property type="entry name" value="neogenin isoform X1"/>
    <property type="match status" value="1"/>
</dbReference>
<feature type="domain" description="Fibronectin type-III" evidence="13">
    <location>
        <begin position="912"/>
        <end position="1009"/>
    </location>
</feature>
<evidence type="ECO:0000259" key="12">
    <source>
        <dbReference type="PROSITE" id="PS50835"/>
    </source>
</evidence>
<feature type="domain" description="Fibronectin type-III" evidence="13">
    <location>
        <begin position="710"/>
        <end position="804"/>
    </location>
</feature>
<keyword evidence="7" id="KW-1015">Disulfide bond</keyword>
<evidence type="ECO:0000256" key="6">
    <source>
        <dbReference type="ARBA" id="ARBA00023136"/>
    </source>
</evidence>
<dbReference type="GeneTree" id="ENSGT00940000158867"/>
<dbReference type="FunFam" id="2.60.40.10:FF:000133">
    <property type="entry name" value="Neogenin isoform 1"/>
    <property type="match status" value="1"/>
</dbReference>
<feature type="region of interest" description="Disordered" evidence="10">
    <location>
        <begin position="692"/>
        <end position="717"/>
    </location>
</feature>
<dbReference type="PANTHER" id="PTHR44170">
    <property type="entry name" value="PROTEIN SIDEKICK"/>
    <property type="match status" value="1"/>
</dbReference>
<keyword evidence="4" id="KW-0677">Repeat</keyword>
<keyword evidence="15" id="KW-1185">Reference proteome</keyword>
<dbReference type="CDD" id="cd00063">
    <property type="entry name" value="FN3"/>
    <property type="match status" value="6"/>
</dbReference>
<keyword evidence="8" id="KW-0325">Glycoprotein</keyword>
<evidence type="ECO:0000256" key="4">
    <source>
        <dbReference type="ARBA" id="ARBA00022737"/>
    </source>
</evidence>
<dbReference type="InterPro" id="IPR036179">
    <property type="entry name" value="Ig-like_dom_sf"/>
</dbReference>
<feature type="domain" description="Ig-like" evidence="12">
    <location>
        <begin position="221"/>
        <end position="310"/>
    </location>
</feature>
<feature type="domain" description="Ig-like" evidence="12">
    <location>
        <begin position="122"/>
        <end position="213"/>
    </location>
</feature>
<dbReference type="PROSITE" id="PS50853">
    <property type="entry name" value="FN3"/>
    <property type="match status" value="6"/>
</dbReference>
<dbReference type="PRINTS" id="PR00014">
    <property type="entry name" value="FNTYPEIII"/>
</dbReference>
<evidence type="ECO:0000313" key="15">
    <source>
        <dbReference type="Proteomes" id="UP000005226"/>
    </source>
</evidence>
<dbReference type="SUPFAM" id="SSF48726">
    <property type="entry name" value="Immunoglobulin"/>
    <property type="match status" value="4"/>
</dbReference>
<comment type="similarity">
    <text evidence="2">Belongs to the immunoglobulin superfamily. DCC family.</text>
</comment>